<name>A0A6J4LSS4_9CHLR</name>
<accession>A0A6J4LSS4</accession>
<dbReference type="NCBIfam" id="TIGR01552">
    <property type="entry name" value="phd_fam"/>
    <property type="match status" value="1"/>
</dbReference>
<sequence>MDFLFSVHAPPPAVLVRTLVYNAVMSTPINVHEAKTHFSKLLERVALGEEIIIARAGEPVAKLSPLAPRKARTPGGAEGLRVPDSFFEPLPDDILDTFE</sequence>
<gene>
    <name evidence="3" type="ORF">AVDCRST_MAG93-6640</name>
</gene>
<dbReference type="SUPFAM" id="SSF143120">
    <property type="entry name" value="YefM-like"/>
    <property type="match status" value="1"/>
</dbReference>
<dbReference type="EMBL" id="CADCTR010002237">
    <property type="protein sequence ID" value="CAA9340656.1"/>
    <property type="molecule type" value="Genomic_DNA"/>
</dbReference>
<protein>
    <recommendedName>
        <fullName evidence="2">Antitoxin</fullName>
    </recommendedName>
</protein>
<evidence type="ECO:0000256" key="1">
    <source>
        <dbReference type="ARBA" id="ARBA00009981"/>
    </source>
</evidence>
<comment type="similarity">
    <text evidence="1 2">Belongs to the phD/YefM antitoxin family.</text>
</comment>
<dbReference type="Gene3D" id="3.40.1620.10">
    <property type="entry name" value="YefM-like domain"/>
    <property type="match status" value="1"/>
</dbReference>
<dbReference type="Pfam" id="PF02604">
    <property type="entry name" value="PhdYeFM_antitox"/>
    <property type="match status" value="1"/>
</dbReference>
<proteinExistence type="inferred from homology"/>
<dbReference type="InterPro" id="IPR036165">
    <property type="entry name" value="YefM-like_sf"/>
</dbReference>
<dbReference type="PANTHER" id="PTHR35377">
    <property type="entry name" value="ANTITOXIN VAPB49-RELATED-RELATED"/>
    <property type="match status" value="1"/>
</dbReference>
<evidence type="ECO:0000313" key="3">
    <source>
        <dbReference type="EMBL" id="CAA9340656.1"/>
    </source>
</evidence>
<dbReference type="AlphaFoldDB" id="A0A6J4LSS4"/>
<organism evidence="3">
    <name type="scientific">uncultured Chloroflexia bacterium</name>
    <dbReference type="NCBI Taxonomy" id="1672391"/>
    <lineage>
        <taxon>Bacteria</taxon>
        <taxon>Bacillati</taxon>
        <taxon>Chloroflexota</taxon>
        <taxon>Chloroflexia</taxon>
        <taxon>environmental samples</taxon>
    </lineage>
</organism>
<evidence type="ECO:0000256" key="2">
    <source>
        <dbReference type="RuleBase" id="RU362080"/>
    </source>
</evidence>
<dbReference type="InterPro" id="IPR006442">
    <property type="entry name" value="Antitoxin_Phd/YefM"/>
</dbReference>
<comment type="function">
    <text evidence="2">Antitoxin component of a type II toxin-antitoxin (TA) system.</text>
</comment>
<dbReference type="InterPro" id="IPR051416">
    <property type="entry name" value="phD-YefM_TA_antitoxins"/>
</dbReference>
<reference evidence="3" key="1">
    <citation type="submission" date="2020-02" db="EMBL/GenBank/DDBJ databases">
        <authorList>
            <person name="Meier V. D."/>
        </authorList>
    </citation>
    <scope>NUCLEOTIDE SEQUENCE</scope>
    <source>
        <strain evidence="3">AVDCRST_MAG93</strain>
    </source>
</reference>